<feature type="region of interest" description="Disordered" evidence="1">
    <location>
        <begin position="1"/>
        <end position="122"/>
    </location>
</feature>
<feature type="region of interest" description="Disordered" evidence="1">
    <location>
        <begin position="145"/>
        <end position="212"/>
    </location>
</feature>
<feature type="compositionally biased region" description="Low complexity" evidence="1">
    <location>
        <begin position="1"/>
        <end position="13"/>
    </location>
</feature>
<feature type="compositionally biased region" description="Basic and acidic residues" evidence="1">
    <location>
        <begin position="366"/>
        <end position="386"/>
    </location>
</feature>
<protein>
    <recommendedName>
        <fullName evidence="4">TeaA receptor TeaR</fullName>
    </recommendedName>
</protein>
<name>A0A2H4SHA6_CORMI</name>
<organism evidence="2 3">
    <name type="scientific">Cordyceps militaris</name>
    <name type="common">Caterpillar fungus</name>
    <name type="synonym">Clavaria militaris</name>
    <dbReference type="NCBI Taxonomy" id="73501"/>
    <lineage>
        <taxon>Eukaryota</taxon>
        <taxon>Fungi</taxon>
        <taxon>Dikarya</taxon>
        <taxon>Ascomycota</taxon>
        <taxon>Pezizomycotina</taxon>
        <taxon>Sordariomycetes</taxon>
        <taxon>Hypocreomycetidae</taxon>
        <taxon>Hypocreales</taxon>
        <taxon>Cordycipitaceae</taxon>
        <taxon>Cordyceps</taxon>
    </lineage>
</organism>
<feature type="compositionally biased region" description="Polar residues" evidence="1">
    <location>
        <begin position="278"/>
        <end position="289"/>
    </location>
</feature>
<evidence type="ECO:0000313" key="3">
    <source>
        <dbReference type="Proteomes" id="UP000323067"/>
    </source>
</evidence>
<evidence type="ECO:0008006" key="4">
    <source>
        <dbReference type="Google" id="ProtNLM"/>
    </source>
</evidence>
<dbReference type="VEuPathDB" id="FungiDB:CCM_07846"/>
<gene>
    <name evidence="2" type="ORF">A9K55_007169</name>
</gene>
<feature type="region of interest" description="Disordered" evidence="1">
    <location>
        <begin position="246"/>
        <end position="479"/>
    </location>
</feature>
<dbReference type="OrthoDB" id="418495at2759"/>
<dbReference type="EMBL" id="CP023324">
    <property type="protein sequence ID" value="ATY62479.1"/>
    <property type="molecule type" value="Genomic_DNA"/>
</dbReference>
<evidence type="ECO:0000256" key="1">
    <source>
        <dbReference type="SAM" id="MobiDB-lite"/>
    </source>
</evidence>
<proteinExistence type="predicted"/>
<dbReference type="VEuPathDB" id="FungiDB:A9K55_007169"/>
<accession>A0A2H4SHA6</accession>
<dbReference type="AlphaFoldDB" id="A0A2H4SHA6"/>
<dbReference type="Proteomes" id="UP000323067">
    <property type="component" value="Chromosome vii"/>
</dbReference>
<dbReference type="OMA" id="PINRPEG"/>
<evidence type="ECO:0000313" key="2">
    <source>
        <dbReference type="EMBL" id="ATY62479.1"/>
    </source>
</evidence>
<feature type="compositionally biased region" description="Acidic residues" evidence="1">
    <location>
        <begin position="402"/>
        <end position="412"/>
    </location>
</feature>
<reference evidence="2 3" key="1">
    <citation type="journal article" date="2017" name="BMC Genomics">
        <title>Chromosome level assembly and secondary metabolite potential of the parasitic fungus Cordyceps militaris.</title>
        <authorList>
            <person name="Kramer G.J."/>
            <person name="Nodwell J.R."/>
        </authorList>
    </citation>
    <scope>NUCLEOTIDE SEQUENCE [LARGE SCALE GENOMIC DNA]</scope>
    <source>
        <strain evidence="2 3">ATCC 34164</strain>
    </source>
</reference>
<sequence length="488" mass="53305">MAAVASVPGPASALTPPSSSHGDENGWDYSTVDPDLIASRDQSQLRHHPTTSHEPSQQASAFPAHDARTAPRTYSQDITARKMRSADNLHSSKWPKSSDYRGDQLPGLSEEEKAKSDQFVYSQDHSKWIHRDKLARIETEELQAAGFFIPKGRSSSRTARRTESRLSQNATTEPEPILNRARKDSASLEPPSSPPSWDLRTPQEIAEAQTTSYFTNNALTGSTRIPVAKISPAPIPIEFLEHGSLAARQNSDEDDDSLTYNKTRSRSASAAIRDSGNGVPNGQRSTTDSSPKKHARKNSSTTPTRPGTRGKDSPSSAGSRPPTRNGRTTSRAKHPEGEPPWMANTFKPDPRLPPDQQIPPFVAKKMAQEQMEKDGTFGDAYDKDFRPLNTNPLGLPKPNAEPEQEGEPAEDEWPLKPATTNRPLMRTCSMYSTMPKIIDKPPGTPVPSPRPANTAMMGPPQTAPPIKQMPLVEPEDTKKGGCGCCVVM</sequence>